<gene>
    <name evidence="1" type="ORF">HPLM_LOCUS2248</name>
</gene>
<reference evidence="1 2" key="2">
    <citation type="submission" date="2018-11" db="EMBL/GenBank/DDBJ databases">
        <authorList>
            <consortium name="Pathogen Informatics"/>
        </authorList>
    </citation>
    <scope>NUCLEOTIDE SEQUENCE [LARGE SCALE GENOMIC DNA]</scope>
    <source>
        <strain evidence="1 2">MHpl1</strain>
    </source>
</reference>
<evidence type="ECO:0000313" key="2">
    <source>
        <dbReference type="Proteomes" id="UP000268014"/>
    </source>
</evidence>
<name>A0A0N4VY80_HAEPC</name>
<protein>
    <submittedName>
        <fullName evidence="3">Ovule protein</fullName>
    </submittedName>
</protein>
<organism evidence="3">
    <name type="scientific">Haemonchus placei</name>
    <name type="common">Barber's pole worm</name>
    <dbReference type="NCBI Taxonomy" id="6290"/>
    <lineage>
        <taxon>Eukaryota</taxon>
        <taxon>Metazoa</taxon>
        <taxon>Ecdysozoa</taxon>
        <taxon>Nematoda</taxon>
        <taxon>Chromadorea</taxon>
        <taxon>Rhabditida</taxon>
        <taxon>Rhabditina</taxon>
        <taxon>Rhabditomorpha</taxon>
        <taxon>Strongyloidea</taxon>
        <taxon>Trichostrongylidae</taxon>
        <taxon>Haemonchus</taxon>
    </lineage>
</organism>
<sequence>MKDNMVKNRRTSRQVQKWKTEGRLGTFSYPNLTFTYRLASRRQSSDHRHGNSYWAVWPCYFDELMS</sequence>
<dbReference type="AlphaFoldDB" id="A0A0N4VY80"/>
<evidence type="ECO:0000313" key="3">
    <source>
        <dbReference type="WBParaSite" id="HPLM_0000225101-mRNA-1"/>
    </source>
</evidence>
<accession>A0A0N4VY80</accession>
<dbReference type="Proteomes" id="UP000268014">
    <property type="component" value="Unassembled WGS sequence"/>
</dbReference>
<proteinExistence type="predicted"/>
<reference evidence="3" key="1">
    <citation type="submission" date="2017-02" db="UniProtKB">
        <authorList>
            <consortium name="WormBaseParasite"/>
        </authorList>
    </citation>
    <scope>IDENTIFICATION</scope>
</reference>
<evidence type="ECO:0000313" key="1">
    <source>
        <dbReference type="EMBL" id="VDO13733.1"/>
    </source>
</evidence>
<keyword evidence="2" id="KW-1185">Reference proteome</keyword>
<dbReference type="EMBL" id="UZAF01004257">
    <property type="protein sequence ID" value="VDO13733.1"/>
    <property type="molecule type" value="Genomic_DNA"/>
</dbReference>
<dbReference type="WBParaSite" id="HPLM_0000225101-mRNA-1">
    <property type="protein sequence ID" value="HPLM_0000225101-mRNA-1"/>
    <property type="gene ID" value="HPLM_0000225101"/>
</dbReference>